<dbReference type="InParanoid" id="A0A0H2R8S6"/>
<dbReference type="EMBL" id="KQ086099">
    <property type="protein sequence ID" value="KLO08260.1"/>
    <property type="molecule type" value="Genomic_DNA"/>
</dbReference>
<name>A0A0H2R8S6_9AGAM</name>
<keyword evidence="3" id="KW-1185">Reference proteome</keyword>
<proteinExistence type="predicted"/>
<evidence type="ECO:0000256" key="1">
    <source>
        <dbReference type="SAM" id="MobiDB-lite"/>
    </source>
</evidence>
<feature type="compositionally biased region" description="Polar residues" evidence="1">
    <location>
        <begin position="9"/>
        <end position="20"/>
    </location>
</feature>
<sequence length="305" mass="34668">MDEKYSGETFGSDSSSTNVAHSPRETELDVVPHEATSSLQQVRRELGKRSGRLDNVGTNLGLLLPSRLLSPGQYANQIRRLCRHDKTTVVERHSYLEDEYQDLLTQEEKRTLTKLCERLLELTTKDSTRDAAEAEVIALMTNDPLVRFPMRSTIMYSRVEGVTPGNEFGNAILFTEMHHQIWSGFIGGHKCNSHFPKISAGSLIETLTNRNYFPHKVPIAYLSLALSTEMEGEALDVLRHLWYEYLDYLHRGPSVDVSRHIQYLDTHVKSILSSGNSLDDFISVLDVLPYGRTRPSLFWFLILAL</sequence>
<evidence type="ECO:0000313" key="3">
    <source>
        <dbReference type="Proteomes" id="UP000053477"/>
    </source>
</evidence>
<feature type="region of interest" description="Disordered" evidence="1">
    <location>
        <begin position="1"/>
        <end position="28"/>
    </location>
</feature>
<reference evidence="2 3" key="1">
    <citation type="submission" date="2015-04" db="EMBL/GenBank/DDBJ databases">
        <title>Complete genome sequence of Schizopora paradoxa KUC8140, a cosmopolitan wood degrader in East Asia.</title>
        <authorList>
            <consortium name="DOE Joint Genome Institute"/>
            <person name="Min B."/>
            <person name="Park H."/>
            <person name="Jang Y."/>
            <person name="Kim J.-J."/>
            <person name="Kim K.H."/>
            <person name="Pangilinan J."/>
            <person name="Lipzen A."/>
            <person name="Riley R."/>
            <person name="Grigoriev I.V."/>
            <person name="Spatafora J.W."/>
            <person name="Choi I.-G."/>
        </authorList>
    </citation>
    <scope>NUCLEOTIDE SEQUENCE [LARGE SCALE GENOMIC DNA]</scope>
    <source>
        <strain evidence="2 3">KUC8140</strain>
    </source>
</reference>
<organism evidence="2 3">
    <name type="scientific">Schizopora paradoxa</name>
    <dbReference type="NCBI Taxonomy" id="27342"/>
    <lineage>
        <taxon>Eukaryota</taxon>
        <taxon>Fungi</taxon>
        <taxon>Dikarya</taxon>
        <taxon>Basidiomycota</taxon>
        <taxon>Agaricomycotina</taxon>
        <taxon>Agaricomycetes</taxon>
        <taxon>Hymenochaetales</taxon>
        <taxon>Schizoporaceae</taxon>
        <taxon>Schizopora</taxon>
    </lineage>
</organism>
<dbReference type="Proteomes" id="UP000053477">
    <property type="component" value="Unassembled WGS sequence"/>
</dbReference>
<dbReference type="AlphaFoldDB" id="A0A0H2R8S6"/>
<protein>
    <submittedName>
        <fullName evidence="2">Uncharacterized protein</fullName>
    </submittedName>
</protein>
<gene>
    <name evidence="2" type="ORF">SCHPADRAFT_615999</name>
</gene>
<evidence type="ECO:0000313" key="2">
    <source>
        <dbReference type="EMBL" id="KLO08260.1"/>
    </source>
</evidence>
<accession>A0A0H2R8S6</accession>